<dbReference type="Proteomes" id="UP001224477">
    <property type="component" value="Unassembled WGS sequence"/>
</dbReference>
<dbReference type="EMBL" id="JAVGXC010000024">
    <property type="protein sequence ID" value="MDR0191410.1"/>
    <property type="molecule type" value="Genomic_DNA"/>
</dbReference>
<evidence type="ECO:0000313" key="1">
    <source>
        <dbReference type="EMBL" id="MDR0191410.1"/>
    </source>
</evidence>
<protein>
    <submittedName>
        <fullName evidence="1">Lactate dehydrogenase</fullName>
    </submittedName>
</protein>
<keyword evidence="2" id="KW-1185">Reference proteome</keyword>
<gene>
    <name evidence="1" type="ORF">RCO22_20890</name>
</gene>
<accession>A0ABU1CVX0</accession>
<dbReference type="RefSeq" id="WP_256352398.1">
    <property type="nucleotide sequence ID" value="NZ_JACAQR010000006.1"/>
</dbReference>
<reference evidence="1 2" key="1">
    <citation type="journal article" date="2023" name="Microbiol. Resour. Announc.">
        <title>Whole-genome sequence of Pseudomonas yamanorum OLsAu1 isolated from the edible ectomycorrhizal mushroom Lactarius sp. section Deliciosi.</title>
        <authorList>
            <person name="Ramirez-Mendoza R."/>
            <person name="Angeles-Argaiz R.E."/>
            <person name="Hernandez-Oaxaca D."/>
            <person name="Aguirre-Beltran L."/>
            <person name="Almaraz-Suarez J."/>
            <person name="Perez-Moreno J."/>
        </authorList>
    </citation>
    <scope>NUCLEOTIDE SEQUENCE [LARGE SCALE GENOMIC DNA]</scope>
    <source>
        <strain evidence="1 2">OLsAu1</strain>
    </source>
</reference>
<sequence>MTTLSPISSAIPLINRPAVTPPATLTPETDATAVRPSSVVSLGNVTVEVQAETYSRNGQLPGHGSINAWESDSYDAVTKAINTNFYALPRGTGFSGLGATLIEQFAKSGTDISQSALTTTSSKTQSPDELKIQQALLHSKADNLVSLTVKTASGKTVTFSLASQSGGLAAQAKVDGGTLSAAELKEIAKLGEAFQGAIDGLAAQPPKLELSKLTQFDSSVLSSVDLSGKLKVRNAEDLTLAFHADSQSRTTRMSGPAGEVNLSVDLKNAGIIGNAKQQAIALKSYLAQFDKAQARGKADADLMAMFKDAFTAMNSNYPQGVKAPAALTRSAADQGLLTGLADFKASIRQTATSPNPSRLTETDTFAYEVSQKTRVGGNDLSNRTVDQVQQSNLKASFHLALNSGKPPSFDTQRESQNYLYVQVDDKASSAANITYKDGLLTNASVDQSASQNTRTQRYEMGILVKDSVAPNQASSHRDYLVLLEYAAREGKKAQGADQTILKDALANMHQWVLLQDDPTVLPR</sequence>
<evidence type="ECO:0000313" key="2">
    <source>
        <dbReference type="Proteomes" id="UP001224477"/>
    </source>
</evidence>
<comment type="caution">
    <text evidence="1">The sequence shown here is derived from an EMBL/GenBank/DDBJ whole genome shotgun (WGS) entry which is preliminary data.</text>
</comment>
<name>A0ABU1CVX0_9PSED</name>
<organism evidence="1 2">
    <name type="scientific">Pseudomonas yamanorum</name>
    <dbReference type="NCBI Taxonomy" id="515393"/>
    <lineage>
        <taxon>Bacteria</taxon>
        <taxon>Pseudomonadati</taxon>
        <taxon>Pseudomonadota</taxon>
        <taxon>Gammaproteobacteria</taxon>
        <taxon>Pseudomonadales</taxon>
        <taxon>Pseudomonadaceae</taxon>
        <taxon>Pseudomonas</taxon>
    </lineage>
</organism>
<proteinExistence type="predicted"/>